<organism evidence="6 7">
    <name type="scientific">Geosporobacter ferrireducens</name>
    <dbReference type="NCBI Taxonomy" id="1424294"/>
    <lineage>
        <taxon>Bacteria</taxon>
        <taxon>Bacillati</taxon>
        <taxon>Bacillota</taxon>
        <taxon>Clostridia</taxon>
        <taxon>Peptostreptococcales</taxon>
        <taxon>Thermotaleaceae</taxon>
        <taxon>Geosporobacter</taxon>
    </lineage>
</organism>
<dbReference type="GO" id="GO:0046872">
    <property type="term" value="F:metal ion binding"/>
    <property type="evidence" value="ECO:0007669"/>
    <property type="project" value="UniProtKB-KW"/>
</dbReference>
<dbReference type="InterPro" id="IPR036866">
    <property type="entry name" value="RibonucZ/Hydroxyglut_hydro"/>
</dbReference>
<proteinExistence type="predicted"/>
<keyword evidence="4" id="KW-0862">Zinc</keyword>
<dbReference type="SMART" id="SM00849">
    <property type="entry name" value="Lactamase_B"/>
    <property type="match status" value="1"/>
</dbReference>
<comment type="cofactor">
    <cofactor evidence="1">
        <name>Zn(2+)</name>
        <dbReference type="ChEBI" id="CHEBI:29105"/>
    </cofactor>
</comment>
<dbReference type="Pfam" id="PF00753">
    <property type="entry name" value="Lactamase_B"/>
    <property type="match status" value="1"/>
</dbReference>
<dbReference type="Gene3D" id="3.60.15.10">
    <property type="entry name" value="Ribonuclease Z/Hydroxyacylglutathione hydrolase-like"/>
    <property type="match status" value="1"/>
</dbReference>
<evidence type="ECO:0000256" key="2">
    <source>
        <dbReference type="ARBA" id="ARBA00022723"/>
    </source>
</evidence>
<dbReference type="InterPro" id="IPR051453">
    <property type="entry name" value="MBL_Glyoxalase_II"/>
</dbReference>
<dbReference type="PANTHER" id="PTHR46233">
    <property type="entry name" value="HYDROXYACYLGLUTATHIONE HYDROLASE GLOC"/>
    <property type="match status" value="1"/>
</dbReference>
<dbReference type="SUPFAM" id="SSF56281">
    <property type="entry name" value="Metallo-hydrolase/oxidoreductase"/>
    <property type="match status" value="1"/>
</dbReference>
<dbReference type="EMBL" id="CP017269">
    <property type="protein sequence ID" value="AOT73126.1"/>
    <property type="molecule type" value="Genomic_DNA"/>
</dbReference>
<reference evidence="6 7" key="1">
    <citation type="submission" date="2016-09" db="EMBL/GenBank/DDBJ databases">
        <title>Genomic analysis reveals versatility of anaerobic energy metabolism of Geosporobacter ferrireducens IRF9 of phylum Firmicutes.</title>
        <authorList>
            <person name="Kim S.-J."/>
        </authorList>
    </citation>
    <scope>NUCLEOTIDE SEQUENCE [LARGE SCALE GENOMIC DNA]</scope>
    <source>
        <strain evidence="6 7">IRF9</strain>
    </source>
</reference>
<evidence type="ECO:0000256" key="4">
    <source>
        <dbReference type="ARBA" id="ARBA00022833"/>
    </source>
</evidence>
<evidence type="ECO:0000256" key="1">
    <source>
        <dbReference type="ARBA" id="ARBA00001947"/>
    </source>
</evidence>
<evidence type="ECO:0000313" key="7">
    <source>
        <dbReference type="Proteomes" id="UP000095743"/>
    </source>
</evidence>
<evidence type="ECO:0000313" key="6">
    <source>
        <dbReference type="EMBL" id="AOT73126.1"/>
    </source>
</evidence>
<keyword evidence="3" id="KW-0378">Hydrolase</keyword>
<protein>
    <recommendedName>
        <fullName evidence="5">Metallo-beta-lactamase domain-containing protein</fullName>
    </recommendedName>
</protein>
<keyword evidence="2" id="KW-0479">Metal-binding</keyword>
<evidence type="ECO:0000259" key="5">
    <source>
        <dbReference type="SMART" id="SM00849"/>
    </source>
</evidence>
<dbReference type="AlphaFoldDB" id="A0A1D8GQE4"/>
<sequence length="274" mass="31982">MILFKNKYINIFQSPLFQTNSSIIETEDMVLVVDPTTLPHEIIEIRNYVSSIRKDRPVYVFFTHSDWDHILGYNGIGEVIYIGSEKMMIRNDKERILEQINSFDDQYYLVRDYEVSYPHINYLVSKDGQQLKIGNTTITFYTSPGHTDDSLFAIIEPIGILLSGDYLSDIEFPYIYHNSYEYENTMNKVDSILLNHSINLLVPGHGNPTEDSQEILKRKTDSLAYIRELRSSLKNEDEQRADKLSQGWQFPKIMGEFHKGNKDLIKKELQTSKY</sequence>
<dbReference type="GO" id="GO:0016787">
    <property type="term" value="F:hydrolase activity"/>
    <property type="evidence" value="ECO:0007669"/>
    <property type="project" value="UniProtKB-KW"/>
</dbReference>
<dbReference type="RefSeq" id="WP_069981434.1">
    <property type="nucleotide sequence ID" value="NZ_CP017269.1"/>
</dbReference>
<dbReference type="InterPro" id="IPR001279">
    <property type="entry name" value="Metallo-B-lactamas"/>
</dbReference>
<gene>
    <name evidence="6" type="ORF">Gferi_14000</name>
</gene>
<evidence type="ECO:0000256" key="3">
    <source>
        <dbReference type="ARBA" id="ARBA00022801"/>
    </source>
</evidence>
<dbReference type="Proteomes" id="UP000095743">
    <property type="component" value="Chromosome"/>
</dbReference>
<dbReference type="KEGG" id="gfe:Gferi_14000"/>
<accession>A0A1D8GQE4</accession>
<feature type="domain" description="Metallo-beta-lactamase" evidence="5">
    <location>
        <begin position="18"/>
        <end position="205"/>
    </location>
</feature>
<dbReference type="STRING" id="1424294.Gferi_14000"/>
<keyword evidence="7" id="KW-1185">Reference proteome</keyword>
<name>A0A1D8GQE4_9FIRM</name>
<dbReference type="PANTHER" id="PTHR46233:SF3">
    <property type="entry name" value="HYDROXYACYLGLUTATHIONE HYDROLASE GLOC"/>
    <property type="match status" value="1"/>
</dbReference>
<dbReference type="CDD" id="cd06262">
    <property type="entry name" value="metallo-hydrolase-like_MBL-fold"/>
    <property type="match status" value="1"/>
</dbReference>